<evidence type="ECO:0000256" key="2">
    <source>
        <dbReference type="SAM" id="SignalP"/>
    </source>
</evidence>
<feature type="domain" description="DUF4333" evidence="3">
    <location>
        <begin position="43"/>
        <end position="105"/>
    </location>
</feature>
<feature type="chain" id="PRO_5040355930" description="DUF4333 domain-containing protein" evidence="2">
    <location>
        <begin position="21"/>
        <end position="121"/>
    </location>
</feature>
<sequence length="121" mass="13217">MRYTSAAVMLFMSIMLAVSGCTVTSTWHAGRMTSESPSTPPVRQISKDQTEKVAKQRIEEVTKDQVESLVCEGPLEATVGATQRCVLTDGGQKAGVTLTVTKIEGDKVDFRFKIDDHLLPE</sequence>
<dbReference type="Pfam" id="PF14230">
    <property type="entry name" value="DUF4333"/>
    <property type="match status" value="1"/>
</dbReference>
<dbReference type="RefSeq" id="WP_308203206.1">
    <property type="nucleotide sequence ID" value="NZ_FSFA01000007.1"/>
</dbReference>
<keyword evidence="2" id="KW-0732">Signal</keyword>
<comment type="caution">
    <text evidence="4">The sequence shown here is derived from an EMBL/GenBank/DDBJ whole genome shotgun (WGS) entry which is preliminary data.</text>
</comment>
<gene>
    <name evidence="4" type="ORF">SAMEA2275694_04628</name>
</gene>
<proteinExistence type="predicted"/>
<protein>
    <recommendedName>
        <fullName evidence="3">DUF4333 domain-containing protein</fullName>
    </recommendedName>
</protein>
<evidence type="ECO:0000313" key="4">
    <source>
        <dbReference type="EMBL" id="SHY02702.1"/>
    </source>
</evidence>
<dbReference type="Proteomes" id="UP000185183">
    <property type="component" value="Unassembled WGS sequence"/>
</dbReference>
<organism evidence="4 5">
    <name type="scientific">Mycobacteroides abscessus subsp. bolletii</name>
    <dbReference type="NCBI Taxonomy" id="319705"/>
    <lineage>
        <taxon>Bacteria</taxon>
        <taxon>Bacillati</taxon>
        <taxon>Actinomycetota</taxon>
        <taxon>Actinomycetes</taxon>
        <taxon>Mycobacteriales</taxon>
        <taxon>Mycobacteriaceae</taxon>
        <taxon>Mycobacteroides</taxon>
        <taxon>Mycobacteroides abscessus</taxon>
    </lineage>
</organism>
<evidence type="ECO:0000259" key="3">
    <source>
        <dbReference type="Pfam" id="PF14230"/>
    </source>
</evidence>
<name>A0A9Q7WKQ8_9MYCO</name>
<dbReference type="InterPro" id="IPR025637">
    <property type="entry name" value="DUF4333"/>
</dbReference>
<feature type="signal peptide" evidence="2">
    <location>
        <begin position="1"/>
        <end position="20"/>
    </location>
</feature>
<evidence type="ECO:0000256" key="1">
    <source>
        <dbReference type="SAM" id="MobiDB-lite"/>
    </source>
</evidence>
<dbReference type="EMBL" id="FSFA01000007">
    <property type="protein sequence ID" value="SHY02702.1"/>
    <property type="molecule type" value="Genomic_DNA"/>
</dbReference>
<feature type="region of interest" description="Disordered" evidence="1">
    <location>
        <begin position="30"/>
        <end position="51"/>
    </location>
</feature>
<dbReference type="AlphaFoldDB" id="A0A9Q7WKQ8"/>
<evidence type="ECO:0000313" key="5">
    <source>
        <dbReference type="Proteomes" id="UP000185183"/>
    </source>
</evidence>
<accession>A0A9Q7WKQ8</accession>
<dbReference type="PROSITE" id="PS51257">
    <property type="entry name" value="PROKAR_LIPOPROTEIN"/>
    <property type="match status" value="1"/>
</dbReference>
<reference evidence="4 5" key="1">
    <citation type="submission" date="2016-11" db="EMBL/GenBank/DDBJ databases">
        <authorList>
            <consortium name="Pathogen Informatics"/>
        </authorList>
    </citation>
    <scope>NUCLEOTIDE SEQUENCE [LARGE SCALE GENOMIC DNA]</scope>
    <source>
        <strain evidence="4 5">968</strain>
    </source>
</reference>